<dbReference type="CTD" id="8234275"/>
<dbReference type="PANTHER" id="PTHR13394">
    <property type="entry name" value="ORIGIN RECOGNITION COMPLEX SUBUNIT 6"/>
    <property type="match status" value="1"/>
</dbReference>
<evidence type="ECO:0000256" key="3">
    <source>
        <dbReference type="ARBA" id="ARBA00022705"/>
    </source>
</evidence>
<dbReference type="EMBL" id="AAZO01005060">
    <property type="status" value="NOT_ANNOTATED_CDS"/>
    <property type="molecule type" value="Genomic_DNA"/>
</dbReference>
<keyword evidence="6" id="KW-0175">Coiled coil</keyword>
<keyword evidence="11" id="KW-1185">Reference proteome</keyword>
<dbReference type="GO" id="GO:0003677">
    <property type="term" value="F:DNA binding"/>
    <property type="evidence" value="ECO:0007669"/>
    <property type="project" value="UniProtKB-KW"/>
</dbReference>
<dbReference type="GO" id="GO:0006270">
    <property type="term" value="P:DNA replication initiation"/>
    <property type="evidence" value="ECO:0007669"/>
    <property type="project" value="TreeGrafter"/>
</dbReference>
<keyword evidence="4" id="KW-0238">DNA-binding</keyword>
<keyword evidence="3" id="KW-0235">DNA replication</keyword>
<reference evidence="10" key="3">
    <citation type="submission" date="2021-02" db="UniProtKB">
        <authorList>
            <consortium name="EnsemblMetazoa"/>
        </authorList>
    </citation>
    <scope>IDENTIFICATION</scope>
    <source>
        <strain evidence="10">USDA</strain>
    </source>
</reference>
<dbReference type="Proteomes" id="UP000009046">
    <property type="component" value="Unassembled WGS sequence"/>
</dbReference>
<evidence type="ECO:0000256" key="2">
    <source>
        <dbReference type="ARBA" id="ARBA00010840"/>
    </source>
</evidence>
<dbReference type="RefSeq" id="XP_002428952.1">
    <property type="nucleotide sequence ID" value="XM_002428907.1"/>
</dbReference>
<keyword evidence="5" id="KW-0539">Nucleus</keyword>
<dbReference type="KEGG" id="phu:Phum_PHUM411870"/>
<sequence>MFNITDEKVINVELITLLNLKPQLNCSGTCKGVICLDIASSLRCQPLSKENAIKFSGLKKKSYINMYNNISKLLNLDKIYSIKEICLLTQVCDVKESATQLFEEFKKKCDKIHYDFEHPMYSCAAVWALCRKNKIKVNTNKLVELSRLKKSELDSLTKKFENLNAELINKKTLEDEIVMQNKSNISMESVRDAAPTRKRLLTSNIMTDEEYLQWKKKMLEN</sequence>
<dbReference type="Pfam" id="PF05460">
    <property type="entry name" value="ORC6"/>
    <property type="match status" value="1"/>
</dbReference>
<evidence type="ECO:0000256" key="5">
    <source>
        <dbReference type="ARBA" id="ARBA00023242"/>
    </source>
</evidence>
<feature type="domain" description="ORC6 second cyclin-like" evidence="8">
    <location>
        <begin position="81"/>
        <end position="163"/>
    </location>
</feature>
<evidence type="ECO:0000256" key="1">
    <source>
        <dbReference type="ARBA" id="ARBA00004123"/>
    </source>
</evidence>
<dbReference type="InterPro" id="IPR054113">
    <property type="entry name" value="ORC6_cyclin-like_2nd"/>
</dbReference>
<accession>E0VS58</accession>
<feature type="domain" description="ORC6 first cyclin-like" evidence="7">
    <location>
        <begin position="27"/>
        <end position="75"/>
    </location>
</feature>
<feature type="coiled-coil region" evidence="6">
    <location>
        <begin position="146"/>
        <end position="173"/>
    </location>
</feature>
<dbReference type="OrthoDB" id="5552484at2759"/>
<protein>
    <submittedName>
        <fullName evidence="9 10">Origin recognition complex subunit, putative</fullName>
    </submittedName>
</protein>
<comment type="similarity">
    <text evidence="2">Belongs to the ORC6 family.</text>
</comment>
<dbReference type="VEuPathDB" id="VectorBase:PHUM411870"/>
<dbReference type="STRING" id="121224.E0VS58"/>
<evidence type="ECO:0000313" key="11">
    <source>
        <dbReference type="Proteomes" id="UP000009046"/>
    </source>
</evidence>
<dbReference type="AlphaFoldDB" id="E0VS58"/>
<dbReference type="PANTHER" id="PTHR13394:SF0">
    <property type="entry name" value="ORIGIN RECOGNITION COMPLEX SUBUNIT 6"/>
    <property type="match status" value="1"/>
</dbReference>
<dbReference type="OMA" id="CNESTEQ"/>
<evidence type="ECO:0000259" key="7">
    <source>
        <dbReference type="Pfam" id="PF05460"/>
    </source>
</evidence>
<evidence type="ECO:0000259" key="8">
    <source>
        <dbReference type="Pfam" id="PF21913"/>
    </source>
</evidence>
<dbReference type="Pfam" id="PF21913">
    <property type="entry name" value="ORC6_2nd"/>
    <property type="match status" value="1"/>
</dbReference>
<dbReference type="InterPro" id="IPR020529">
    <property type="entry name" value="ORC6_met/pln"/>
</dbReference>
<evidence type="ECO:0000256" key="6">
    <source>
        <dbReference type="SAM" id="Coils"/>
    </source>
</evidence>
<dbReference type="FunCoup" id="E0VS58">
    <property type="interactions" value="706"/>
</dbReference>
<dbReference type="HOGENOM" id="CLU_067825_0_0_1"/>
<reference evidence="9" key="2">
    <citation type="submission" date="2007-04" db="EMBL/GenBank/DDBJ databases">
        <title>The genome of the human body louse.</title>
        <authorList>
            <consortium name="The Human Body Louse Genome Consortium"/>
            <person name="Kirkness E."/>
            <person name="Walenz B."/>
            <person name="Hass B."/>
            <person name="Bruggner R."/>
            <person name="Strausberg R."/>
        </authorList>
    </citation>
    <scope>NUCLEOTIDE SEQUENCE</scope>
    <source>
        <strain evidence="9">USDA</strain>
    </source>
</reference>
<dbReference type="GeneID" id="8234275"/>
<dbReference type="InterPro" id="IPR008721">
    <property type="entry name" value="ORC6_cyclin_first"/>
</dbReference>
<dbReference type="EMBL" id="DS235745">
    <property type="protein sequence ID" value="EEB16214.1"/>
    <property type="molecule type" value="Genomic_DNA"/>
</dbReference>
<dbReference type="GO" id="GO:0005664">
    <property type="term" value="C:nuclear origin of replication recognition complex"/>
    <property type="evidence" value="ECO:0007669"/>
    <property type="project" value="InterPro"/>
</dbReference>
<name>E0VS58_PEDHC</name>
<proteinExistence type="inferred from homology"/>
<evidence type="ECO:0000313" key="10">
    <source>
        <dbReference type="EnsemblMetazoa" id="PHUM411870-PA"/>
    </source>
</evidence>
<reference evidence="9" key="1">
    <citation type="submission" date="2007-04" db="EMBL/GenBank/DDBJ databases">
        <title>Annotation of Pediculus humanus corporis strain USDA.</title>
        <authorList>
            <person name="Kirkness E."/>
            <person name="Hannick L."/>
            <person name="Hass B."/>
            <person name="Bruggner R."/>
            <person name="Lawson D."/>
            <person name="Bidwell S."/>
            <person name="Joardar V."/>
            <person name="Caler E."/>
            <person name="Walenz B."/>
            <person name="Inman J."/>
            <person name="Schobel S."/>
            <person name="Galinsky K."/>
            <person name="Amedeo P."/>
            <person name="Strausberg R."/>
        </authorList>
    </citation>
    <scope>NUCLEOTIDE SEQUENCE</scope>
    <source>
        <strain evidence="9">USDA</strain>
    </source>
</reference>
<dbReference type="eggNOG" id="KOG4557">
    <property type="taxonomic scope" value="Eukaryota"/>
</dbReference>
<organism>
    <name type="scientific">Pediculus humanus subsp. corporis</name>
    <name type="common">Body louse</name>
    <dbReference type="NCBI Taxonomy" id="121224"/>
    <lineage>
        <taxon>Eukaryota</taxon>
        <taxon>Metazoa</taxon>
        <taxon>Ecdysozoa</taxon>
        <taxon>Arthropoda</taxon>
        <taxon>Hexapoda</taxon>
        <taxon>Insecta</taxon>
        <taxon>Pterygota</taxon>
        <taxon>Neoptera</taxon>
        <taxon>Paraneoptera</taxon>
        <taxon>Psocodea</taxon>
        <taxon>Troctomorpha</taxon>
        <taxon>Phthiraptera</taxon>
        <taxon>Anoplura</taxon>
        <taxon>Pediculidae</taxon>
        <taxon>Pediculus</taxon>
    </lineage>
</organism>
<dbReference type="EnsemblMetazoa" id="PHUM411870-RA">
    <property type="protein sequence ID" value="PHUM411870-PA"/>
    <property type="gene ID" value="PHUM411870"/>
</dbReference>
<gene>
    <name evidence="10" type="primary">8234275</name>
    <name evidence="9" type="ORF">Phum_PHUM411870</name>
</gene>
<dbReference type="InParanoid" id="E0VS58"/>
<dbReference type="Gene3D" id="1.10.472.10">
    <property type="entry name" value="Cyclin-like"/>
    <property type="match status" value="1"/>
</dbReference>
<comment type="subcellular location">
    <subcellularLocation>
        <location evidence="1">Nucleus</location>
    </subcellularLocation>
</comment>
<evidence type="ECO:0000313" key="9">
    <source>
        <dbReference type="EMBL" id="EEB16214.1"/>
    </source>
</evidence>
<evidence type="ECO:0000256" key="4">
    <source>
        <dbReference type="ARBA" id="ARBA00023125"/>
    </source>
</evidence>